<comment type="function">
    <text evidence="5">DNA-dependent RNA polymerase (RNAP) catalyzes the transcription of DNA into RNA using the four ribonucleoside triphosphates as substrates.</text>
</comment>
<keyword evidence="5" id="KW-0548">Nucleotidyltransferase</keyword>
<evidence type="ECO:0000256" key="3">
    <source>
        <dbReference type="ARBA" id="ARBA00023163"/>
    </source>
</evidence>
<dbReference type="GO" id="GO:0046983">
    <property type="term" value="F:protein dimerization activity"/>
    <property type="evidence" value="ECO:0007669"/>
    <property type="project" value="InterPro"/>
</dbReference>
<evidence type="ECO:0000256" key="1">
    <source>
        <dbReference type="ARBA" id="ARBA00022478"/>
    </source>
</evidence>
<dbReference type="InterPro" id="IPR036603">
    <property type="entry name" value="RBP11-like"/>
</dbReference>
<proteinExistence type="inferred from homology"/>
<dbReference type="InterPro" id="IPR008193">
    <property type="entry name" value="RNA_pol_Rpb11_13-16kDa_CS"/>
</dbReference>
<sequence>MELKIIEIGDDYVRLVIKGEGHTYLNLLQHYLVEDEDVIVARYNISHPLVGEPEIYIKTNGINPLEAVKKANEKIIAACNTLLEQI</sequence>
<dbReference type="Pfam" id="PF13656">
    <property type="entry name" value="RNA_pol_L_2"/>
    <property type="match status" value="1"/>
</dbReference>
<dbReference type="PROSITE" id="PS01154">
    <property type="entry name" value="RNA_POL_L_13KD"/>
    <property type="match status" value="1"/>
</dbReference>
<dbReference type="GO" id="GO:0003677">
    <property type="term" value="F:DNA binding"/>
    <property type="evidence" value="ECO:0007669"/>
    <property type="project" value="InterPro"/>
</dbReference>
<evidence type="ECO:0000313" key="8">
    <source>
        <dbReference type="EMBL" id="HFW31878.1"/>
    </source>
</evidence>
<evidence type="ECO:0000256" key="4">
    <source>
        <dbReference type="ARBA" id="ARBA00025751"/>
    </source>
</evidence>
<evidence type="ECO:0000256" key="2">
    <source>
        <dbReference type="ARBA" id="ARBA00022490"/>
    </source>
</evidence>
<dbReference type="HAMAP" id="MF_00261">
    <property type="entry name" value="RNApol_arch_Rpo11"/>
    <property type="match status" value="1"/>
</dbReference>
<accession>A0A7C3VLF9</accession>
<evidence type="ECO:0000256" key="5">
    <source>
        <dbReference type="HAMAP-Rule" id="MF_00261"/>
    </source>
</evidence>
<dbReference type="Gene3D" id="3.30.1360.10">
    <property type="entry name" value="RNA polymerase, RBP11-like subunit"/>
    <property type="match status" value="1"/>
</dbReference>
<keyword evidence="2 5" id="KW-0963">Cytoplasm</keyword>
<dbReference type="EC" id="2.7.7.6" evidence="5"/>
<comment type="similarity">
    <text evidence="4 5">Belongs to the archaeal Rpo11/eukaryotic RPB11/RPC19 RNA polymerase subunit family.</text>
</comment>
<keyword evidence="1 5" id="KW-0240">DNA-directed RNA polymerase</keyword>
<dbReference type="GO" id="GO:0006351">
    <property type="term" value="P:DNA-templated transcription"/>
    <property type="evidence" value="ECO:0007669"/>
    <property type="project" value="UniProtKB-UniRule"/>
</dbReference>
<evidence type="ECO:0000259" key="6">
    <source>
        <dbReference type="Pfam" id="PF13656"/>
    </source>
</evidence>
<dbReference type="PANTHER" id="PTHR13946:SF28">
    <property type="entry name" value="DNA-DIRECTED RNA POLYMERASES I AND III SUBUNIT RPAC2"/>
    <property type="match status" value="1"/>
</dbReference>
<feature type="domain" description="DNA-directed RNA polymerase RBP11-like dimerisation" evidence="6">
    <location>
        <begin position="13"/>
        <end position="84"/>
    </location>
</feature>
<dbReference type="PANTHER" id="PTHR13946">
    <property type="entry name" value="DNA-DIRECTED RNA POLYMERASE I,II,III"/>
    <property type="match status" value="1"/>
</dbReference>
<comment type="catalytic activity">
    <reaction evidence="5">
        <text>RNA(n) + a ribonucleoside 5'-triphosphate = RNA(n+1) + diphosphate</text>
        <dbReference type="Rhea" id="RHEA:21248"/>
        <dbReference type="Rhea" id="RHEA-COMP:14527"/>
        <dbReference type="Rhea" id="RHEA-COMP:17342"/>
        <dbReference type="ChEBI" id="CHEBI:33019"/>
        <dbReference type="ChEBI" id="CHEBI:61557"/>
        <dbReference type="ChEBI" id="CHEBI:140395"/>
        <dbReference type="EC" id="2.7.7.6"/>
    </reaction>
</comment>
<dbReference type="GO" id="GO:0003899">
    <property type="term" value="F:DNA-directed RNA polymerase activity"/>
    <property type="evidence" value="ECO:0007669"/>
    <property type="project" value="UniProtKB-UniRule"/>
</dbReference>
<name>A0A7C3VLF9_ARCFL</name>
<comment type="subunit">
    <text evidence="5">Part of the RNA polymerase complex.</text>
</comment>
<dbReference type="AlphaFoldDB" id="A0A7C3VLF9"/>
<evidence type="ECO:0000313" key="7">
    <source>
        <dbReference type="EMBL" id="HET21055.1"/>
    </source>
</evidence>
<dbReference type="SUPFAM" id="SSF55257">
    <property type="entry name" value="RBP11-like subunits of RNA polymerase"/>
    <property type="match status" value="1"/>
</dbReference>
<protein>
    <recommendedName>
        <fullName evidence="5">DNA-directed RNA polymerase subunit Rpo11</fullName>
        <ecNumber evidence="5">2.7.7.6</ecNumber>
    </recommendedName>
    <alternativeName>
        <fullName evidence="5">DNA-directed RNA polymerase subunit L</fullName>
    </alternativeName>
</protein>
<dbReference type="InterPro" id="IPR009025">
    <property type="entry name" value="RBP11-like_dimer"/>
</dbReference>
<gene>
    <name evidence="5" type="primary">rpo11</name>
    <name evidence="5" type="synonym">rpoL</name>
    <name evidence="7" type="ORF">ENN70_02940</name>
    <name evidence="9" type="ORF">ENR21_00680</name>
    <name evidence="8" type="ORF">ENW66_02845</name>
</gene>
<keyword evidence="3 5" id="KW-0804">Transcription</keyword>
<dbReference type="EMBL" id="DSQD01000020">
    <property type="protein sequence ID" value="HGF86982.1"/>
    <property type="molecule type" value="Genomic_DNA"/>
</dbReference>
<comment type="subcellular location">
    <subcellularLocation>
        <location evidence="5">Cytoplasm</location>
    </subcellularLocation>
</comment>
<dbReference type="EMBL" id="DSCQ01000036">
    <property type="protein sequence ID" value="HET21055.1"/>
    <property type="molecule type" value="Genomic_DNA"/>
</dbReference>
<dbReference type="EMBL" id="DTLB01000013">
    <property type="protein sequence ID" value="HFW31878.1"/>
    <property type="molecule type" value="Genomic_DNA"/>
</dbReference>
<comment type="caution">
    <text evidence="9">The sequence shown here is derived from an EMBL/GenBank/DDBJ whole genome shotgun (WGS) entry which is preliminary data.</text>
</comment>
<reference evidence="9" key="1">
    <citation type="journal article" date="2020" name="mSystems">
        <title>Genome- and Community-Level Interaction Insights into Carbon Utilization and Element Cycling Functions of Hydrothermarchaeota in Hydrothermal Sediment.</title>
        <authorList>
            <person name="Zhou Z."/>
            <person name="Liu Y."/>
            <person name="Xu W."/>
            <person name="Pan J."/>
            <person name="Luo Z.H."/>
            <person name="Li M."/>
        </authorList>
    </citation>
    <scope>NUCLEOTIDE SEQUENCE [LARGE SCALE GENOMIC DNA]</scope>
    <source>
        <strain evidence="7">SpSt-12</strain>
        <strain evidence="9">SpSt-38</strain>
        <strain evidence="8">SpSt-87</strain>
    </source>
</reference>
<keyword evidence="5" id="KW-0808">Transferase</keyword>
<dbReference type="GO" id="GO:0000428">
    <property type="term" value="C:DNA-directed RNA polymerase complex"/>
    <property type="evidence" value="ECO:0007669"/>
    <property type="project" value="UniProtKB-KW"/>
</dbReference>
<dbReference type="GO" id="GO:0005737">
    <property type="term" value="C:cytoplasm"/>
    <property type="evidence" value="ECO:0007669"/>
    <property type="project" value="UniProtKB-SubCell"/>
</dbReference>
<evidence type="ECO:0000313" key="9">
    <source>
        <dbReference type="EMBL" id="HGF86982.1"/>
    </source>
</evidence>
<organism evidence="9">
    <name type="scientific">Archaeoglobus fulgidus</name>
    <dbReference type="NCBI Taxonomy" id="2234"/>
    <lineage>
        <taxon>Archaea</taxon>
        <taxon>Methanobacteriati</taxon>
        <taxon>Methanobacteriota</taxon>
        <taxon>Archaeoglobi</taxon>
        <taxon>Archaeoglobales</taxon>
        <taxon>Archaeoglobaceae</taxon>
        <taxon>Archaeoglobus</taxon>
    </lineage>
</organism>
<dbReference type="CDD" id="cd06927">
    <property type="entry name" value="RNAP_L"/>
    <property type="match status" value="1"/>
</dbReference>
<dbReference type="InterPro" id="IPR022905">
    <property type="entry name" value="Rpo11-like"/>
</dbReference>